<dbReference type="InterPro" id="IPR036400">
    <property type="entry name" value="Cyt_B5-like_heme/steroid_sf"/>
</dbReference>
<evidence type="ECO:0000256" key="12">
    <source>
        <dbReference type="ARBA" id="ARBA00038168"/>
    </source>
</evidence>
<feature type="domain" description="Cytochrome b5 heme-binding" evidence="15">
    <location>
        <begin position="4"/>
        <end position="80"/>
    </location>
</feature>
<evidence type="ECO:0000256" key="8">
    <source>
        <dbReference type="ARBA" id="ARBA00022982"/>
    </source>
</evidence>
<evidence type="ECO:0000256" key="5">
    <source>
        <dbReference type="ARBA" id="ARBA00022723"/>
    </source>
</evidence>
<reference evidence="16 17" key="1">
    <citation type="journal article" date="2021" name="Nat. Commun.">
        <title>Genetic determinants of endophytism in the Arabidopsis root mycobiome.</title>
        <authorList>
            <person name="Mesny F."/>
            <person name="Miyauchi S."/>
            <person name="Thiergart T."/>
            <person name="Pickel B."/>
            <person name="Atanasova L."/>
            <person name="Karlsson M."/>
            <person name="Huettel B."/>
            <person name="Barry K.W."/>
            <person name="Haridas S."/>
            <person name="Chen C."/>
            <person name="Bauer D."/>
            <person name="Andreopoulos W."/>
            <person name="Pangilinan J."/>
            <person name="LaButti K."/>
            <person name="Riley R."/>
            <person name="Lipzen A."/>
            <person name="Clum A."/>
            <person name="Drula E."/>
            <person name="Henrissat B."/>
            <person name="Kohler A."/>
            <person name="Grigoriev I.V."/>
            <person name="Martin F.M."/>
            <person name="Hacquard S."/>
        </authorList>
    </citation>
    <scope>NUCLEOTIDE SEQUENCE [LARGE SCALE GENOMIC DNA]</scope>
    <source>
        <strain evidence="16 17">MPI-SDFR-AT-0080</strain>
    </source>
</reference>
<evidence type="ECO:0000256" key="3">
    <source>
        <dbReference type="ARBA" id="ARBA00022617"/>
    </source>
</evidence>
<keyword evidence="5 13" id="KW-0479">Metal-binding</keyword>
<keyword evidence="7" id="KW-0492">Microsome</keyword>
<keyword evidence="6" id="KW-0256">Endoplasmic reticulum</keyword>
<dbReference type="PANTHER" id="PTHR19359:SF150">
    <property type="entry name" value="CYTOCHROME B5"/>
    <property type="match status" value="1"/>
</dbReference>
<evidence type="ECO:0000313" key="16">
    <source>
        <dbReference type="EMBL" id="KAH7057001.1"/>
    </source>
</evidence>
<evidence type="ECO:0000256" key="6">
    <source>
        <dbReference type="ARBA" id="ARBA00022824"/>
    </source>
</evidence>
<dbReference type="Pfam" id="PF00173">
    <property type="entry name" value="Cyt-b5"/>
    <property type="match status" value="1"/>
</dbReference>
<comment type="subcellular location">
    <subcellularLocation>
        <location evidence="1">Endoplasmic reticulum membrane</location>
        <topology evidence="1">Single-pass membrane protein</topology>
        <orientation evidence="1">Cytoplasmic side</orientation>
    </subcellularLocation>
    <subcellularLocation>
        <location evidence="11">Microsome membrane</location>
        <topology evidence="11">Single-pass membrane protein</topology>
        <orientation evidence="11">Cytoplasmic side</orientation>
    </subcellularLocation>
</comment>
<dbReference type="PROSITE" id="PS50255">
    <property type="entry name" value="CYTOCHROME_B5_2"/>
    <property type="match status" value="1"/>
</dbReference>
<evidence type="ECO:0000259" key="15">
    <source>
        <dbReference type="PROSITE" id="PS50255"/>
    </source>
</evidence>
<feature type="region of interest" description="Disordered" evidence="14">
    <location>
        <begin position="81"/>
        <end position="100"/>
    </location>
</feature>
<organism evidence="16 17">
    <name type="scientific">Macrophomina phaseolina</name>
    <dbReference type="NCBI Taxonomy" id="35725"/>
    <lineage>
        <taxon>Eukaryota</taxon>
        <taxon>Fungi</taxon>
        <taxon>Dikarya</taxon>
        <taxon>Ascomycota</taxon>
        <taxon>Pezizomycotina</taxon>
        <taxon>Dothideomycetes</taxon>
        <taxon>Dothideomycetes incertae sedis</taxon>
        <taxon>Botryosphaeriales</taxon>
        <taxon>Botryosphaeriaceae</taxon>
        <taxon>Macrophomina</taxon>
    </lineage>
</organism>
<evidence type="ECO:0000256" key="1">
    <source>
        <dbReference type="ARBA" id="ARBA00004131"/>
    </source>
</evidence>
<evidence type="ECO:0000256" key="14">
    <source>
        <dbReference type="SAM" id="MobiDB-lite"/>
    </source>
</evidence>
<comment type="caution">
    <text evidence="16">The sequence shown here is derived from an EMBL/GenBank/DDBJ whole genome shotgun (WGS) entry which is preliminary data.</text>
</comment>
<evidence type="ECO:0000256" key="2">
    <source>
        <dbReference type="ARBA" id="ARBA00022448"/>
    </source>
</evidence>
<accession>A0ABQ8GL09</accession>
<evidence type="ECO:0000313" key="17">
    <source>
        <dbReference type="Proteomes" id="UP000774617"/>
    </source>
</evidence>
<keyword evidence="2" id="KW-0813">Transport</keyword>
<dbReference type="EMBL" id="JAGTJR010000007">
    <property type="protein sequence ID" value="KAH7057001.1"/>
    <property type="molecule type" value="Genomic_DNA"/>
</dbReference>
<protein>
    <submittedName>
        <fullName evidence="16">Cytochrome b5-like heme/steroid binding domain-containing protein</fullName>
    </submittedName>
</protein>
<keyword evidence="13" id="KW-1133">Transmembrane helix</keyword>
<dbReference type="SUPFAM" id="SSF55856">
    <property type="entry name" value="Cytochrome b5-like heme/steroid binding domain"/>
    <property type="match status" value="1"/>
</dbReference>
<dbReference type="InterPro" id="IPR018506">
    <property type="entry name" value="Cyt_B5_heme-BS"/>
</dbReference>
<dbReference type="Gene3D" id="3.10.120.10">
    <property type="entry name" value="Cytochrome b5-like heme/steroid binding domain"/>
    <property type="match status" value="1"/>
</dbReference>
<evidence type="ECO:0000256" key="10">
    <source>
        <dbReference type="ARBA" id="ARBA00023136"/>
    </source>
</evidence>
<evidence type="ECO:0000256" key="7">
    <source>
        <dbReference type="ARBA" id="ARBA00022848"/>
    </source>
</evidence>
<keyword evidence="3 13" id="KW-0349">Heme</keyword>
<name>A0ABQ8GL09_9PEZI</name>
<evidence type="ECO:0000256" key="13">
    <source>
        <dbReference type="RuleBase" id="RU362121"/>
    </source>
</evidence>
<dbReference type="SMART" id="SM01117">
    <property type="entry name" value="Cyt-b5"/>
    <property type="match status" value="1"/>
</dbReference>
<dbReference type="Proteomes" id="UP000774617">
    <property type="component" value="Unassembled WGS sequence"/>
</dbReference>
<keyword evidence="8" id="KW-0249">Electron transport</keyword>
<evidence type="ECO:0000256" key="4">
    <source>
        <dbReference type="ARBA" id="ARBA00022692"/>
    </source>
</evidence>
<dbReference type="PANTHER" id="PTHR19359">
    <property type="entry name" value="CYTOCHROME B5"/>
    <property type="match status" value="1"/>
</dbReference>
<dbReference type="InterPro" id="IPR001199">
    <property type="entry name" value="Cyt_B5-like_heme/steroid-bd"/>
</dbReference>
<dbReference type="PRINTS" id="PR00363">
    <property type="entry name" value="CYTOCHROMEB5"/>
</dbReference>
<keyword evidence="10 13" id="KW-0472">Membrane</keyword>
<evidence type="ECO:0000256" key="9">
    <source>
        <dbReference type="ARBA" id="ARBA00023004"/>
    </source>
</evidence>
<comment type="similarity">
    <text evidence="12 13">Belongs to the cytochrome b5 family.</text>
</comment>
<sequence>MSADKEFTYSDVSEHASKKDLYIVVHDKVYNCTSFVDEHPGGEEVLLDVGGQDATEAFEDVGHSDEAREILDGLLVGKLKRQAGDPEPKSHAAPSSSNKAPDAAGFGIGLYAVLLLGGALAFGAYQYLQANAEKTQ</sequence>
<feature type="transmembrane region" description="Helical" evidence="13">
    <location>
        <begin position="104"/>
        <end position="128"/>
    </location>
</feature>
<proteinExistence type="inferred from homology"/>
<keyword evidence="9 13" id="KW-0408">Iron</keyword>
<keyword evidence="4 13" id="KW-0812">Transmembrane</keyword>
<dbReference type="PROSITE" id="PS00191">
    <property type="entry name" value="CYTOCHROME_B5_1"/>
    <property type="match status" value="1"/>
</dbReference>
<gene>
    <name evidence="16" type="ORF">B0J12DRAFT_399961</name>
</gene>
<dbReference type="InterPro" id="IPR050668">
    <property type="entry name" value="Cytochrome_b5"/>
</dbReference>
<keyword evidence="17" id="KW-1185">Reference proteome</keyword>
<evidence type="ECO:0000256" key="11">
    <source>
        <dbReference type="ARBA" id="ARBA00037877"/>
    </source>
</evidence>